<keyword evidence="3" id="KW-0862">Zinc</keyword>
<evidence type="ECO:0008006" key="10">
    <source>
        <dbReference type="Google" id="ProtNLM"/>
    </source>
</evidence>
<evidence type="ECO:0000256" key="2">
    <source>
        <dbReference type="ARBA" id="ARBA00022771"/>
    </source>
</evidence>
<feature type="domain" description="GATA-type" evidence="7">
    <location>
        <begin position="300"/>
        <end position="333"/>
    </location>
</feature>
<organism evidence="8 9">
    <name type="scientific">Phlebiopsis gigantea (strain 11061_1 CR5-6)</name>
    <name type="common">White-rot fungus</name>
    <name type="synonym">Peniophora gigantea</name>
    <dbReference type="NCBI Taxonomy" id="745531"/>
    <lineage>
        <taxon>Eukaryota</taxon>
        <taxon>Fungi</taxon>
        <taxon>Dikarya</taxon>
        <taxon>Basidiomycota</taxon>
        <taxon>Agaricomycotina</taxon>
        <taxon>Agaricomycetes</taxon>
        <taxon>Polyporales</taxon>
        <taxon>Phanerochaetaceae</taxon>
        <taxon>Phlebiopsis</taxon>
    </lineage>
</organism>
<keyword evidence="2 4" id="KW-0863">Zinc-finger</keyword>
<dbReference type="PROSITE" id="PS50112">
    <property type="entry name" value="PAS"/>
    <property type="match status" value="1"/>
</dbReference>
<dbReference type="Gene3D" id="3.30.450.20">
    <property type="entry name" value="PAS domain"/>
    <property type="match status" value="1"/>
</dbReference>
<evidence type="ECO:0000256" key="4">
    <source>
        <dbReference type="PROSITE-ProRule" id="PRU00094"/>
    </source>
</evidence>
<dbReference type="CDD" id="cd00202">
    <property type="entry name" value="ZnF_GATA"/>
    <property type="match status" value="1"/>
</dbReference>
<feature type="domain" description="PAS" evidence="6">
    <location>
        <begin position="48"/>
        <end position="103"/>
    </location>
</feature>
<sequence>MDPQPATPIHGLPPPGAPVRHSQQLIFDFTKRKRWADLLVTELTEAVMLVLSDTGVVWYCGPAVEDLLGWADEDLVDGTLFEIMNENDREVFERQFEDAIQQRTDLLSYVRLRCKSEHDRYGSTTSAKEVLFEIKGYAHYVVSSNLSASLSGFDIRDLHALSAMDGRANHSTGVHQDGIFKCFFAMAKPYPSRNTAMLNTFLELKIENERLHQRLRDAKAREAELDGLEAKHQDLSTLTLAQPSPYAAGGGGHLRASTIPPTHITTALRGSPDASAPVGEPADPSADHTLPRKKNKKTFAREMHCCMTCGRTESPEWRKGPQGPKTLCNACGLRWAKSARRDPNVAEGEGGAAGAQ</sequence>
<dbReference type="InterPro" id="IPR035965">
    <property type="entry name" value="PAS-like_dom_sf"/>
</dbReference>
<dbReference type="SMART" id="SM00091">
    <property type="entry name" value="PAS"/>
    <property type="match status" value="1"/>
</dbReference>
<dbReference type="Proteomes" id="UP000053257">
    <property type="component" value="Unassembled WGS sequence"/>
</dbReference>
<dbReference type="HOGENOM" id="CLU_024414_1_1_1"/>
<dbReference type="OrthoDB" id="2162994at2759"/>
<dbReference type="AlphaFoldDB" id="A0A0C3S7C8"/>
<dbReference type="SMART" id="SM00401">
    <property type="entry name" value="ZnF_GATA"/>
    <property type="match status" value="1"/>
</dbReference>
<dbReference type="Pfam" id="PF08447">
    <property type="entry name" value="PAS_3"/>
    <property type="match status" value="1"/>
</dbReference>
<evidence type="ECO:0000259" key="6">
    <source>
        <dbReference type="PROSITE" id="PS50112"/>
    </source>
</evidence>
<dbReference type="Pfam" id="PF00320">
    <property type="entry name" value="GATA"/>
    <property type="match status" value="1"/>
</dbReference>
<dbReference type="GO" id="GO:0043565">
    <property type="term" value="F:sequence-specific DNA binding"/>
    <property type="evidence" value="ECO:0007669"/>
    <property type="project" value="InterPro"/>
</dbReference>
<gene>
    <name evidence="8" type="ORF">PHLGIDRAFT_62123</name>
</gene>
<dbReference type="PROSITE" id="PS50114">
    <property type="entry name" value="GATA_ZN_FINGER_2"/>
    <property type="match status" value="1"/>
</dbReference>
<dbReference type="PANTHER" id="PTHR45658:SF18">
    <property type="entry name" value="PROTEIN GAT2"/>
    <property type="match status" value="1"/>
</dbReference>
<evidence type="ECO:0000313" key="9">
    <source>
        <dbReference type="Proteomes" id="UP000053257"/>
    </source>
</evidence>
<dbReference type="GO" id="GO:0008270">
    <property type="term" value="F:zinc ion binding"/>
    <property type="evidence" value="ECO:0007669"/>
    <property type="project" value="UniProtKB-KW"/>
</dbReference>
<dbReference type="InterPro" id="IPR051140">
    <property type="entry name" value="GATA_TF"/>
</dbReference>
<dbReference type="InterPro" id="IPR000679">
    <property type="entry name" value="Znf_GATA"/>
</dbReference>
<dbReference type="STRING" id="745531.A0A0C3S7C8"/>
<dbReference type="InterPro" id="IPR013655">
    <property type="entry name" value="PAS_fold_3"/>
</dbReference>
<protein>
    <recommendedName>
        <fullName evidence="10">Blue light receptor</fullName>
    </recommendedName>
</protein>
<dbReference type="PROSITE" id="PS00344">
    <property type="entry name" value="GATA_ZN_FINGER_1"/>
    <property type="match status" value="1"/>
</dbReference>
<keyword evidence="1" id="KW-0479">Metal-binding</keyword>
<dbReference type="EMBL" id="KN840440">
    <property type="protein sequence ID" value="KIP12336.1"/>
    <property type="molecule type" value="Genomic_DNA"/>
</dbReference>
<evidence type="ECO:0000256" key="5">
    <source>
        <dbReference type="SAM" id="MobiDB-lite"/>
    </source>
</evidence>
<evidence type="ECO:0000256" key="1">
    <source>
        <dbReference type="ARBA" id="ARBA00022723"/>
    </source>
</evidence>
<dbReference type="GO" id="GO:0006355">
    <property type="term" value="P:regulation of DNA-templated transcription"/>
    <property type="evidence" value="ECO:0007669"/>
    <property type="project" value="InterPro"/>
</dbReference>
<accession>A0A0C3S7C8</accession>
<dbReference type="PANTHER" id="PTHR45658">
    <property type="entry name" value="GATA TRANSCRIPTION FACTOR"/>
    <property type="match status" value="1"/>
</dbReference>
<proteinExistence type="predicted"/>
<evidence type="ECO:0000256" key="3">
    <source>
        <dbReference type="ARBA" id="ARBA00022833"/>
    </source>
</evidence>
<dbReference type="NCBIfam" id="TIGR00229">
    <property type="entry name" value="sensory_box"/>
    <property type="match status" value="1"/>
</dbReference>
<name>A0A0C3S7C8_PHLG1</name>
<dbReference type="SUPFAM" id="SSF57716">
    <property type="entry name" value="Glucocorticoid receptor-like (DNA-binding domain)"/>
    <property type="match status" value="1"/>
</dbReference>
<keyword evidence="9" id="KW-1185">Reference proteome</keyword>
<evidence type="ECO:0000313" key="8">
    <source>
        <dbReference type="EMBL" id="KIP12336.1"/>
    </source>
</evidence>
<dbReference type="InterPro" id="IPR000014">
    <property type="entry name" value="PAS"/>
</dbReference>
<dbReference type="InterPro" id="IPR013088">
    <property type="entry name" value="Znf_NHR/GATA"/>
</dbReference>
<evidence type="ECO:0000259" key="7">
    <source>
        <dbReference type="PROSITE" id="PS50114"/>
    </source>
</evidence>
<feature type="region of interest" description="Disordered" evidence="5">
    <location>
        <begin position="242"/>
        <end position="294"/>
    </location>
</feature>
<reference evidence="8 9" key="1">
    <citation type="journal article" date="2014" name="PLoS Genet.">
        <title>Analysis of the Phlebiopsis gigantea genome, transcriptome and secretome provides insight into its pioneer colonization strategies of wood.</title>
        <authorList>
            <person name="Hori C."/>
            <person name="Ishida T."/>
            <person name="Igarashi K."/>
            <person name="Samejima M."/>
            <person name="Suzuki H."/>
            <person name="Master E."/>
            <person name="Ferreira P."/>
            <person name="Ruiz-Duenas F.J."/>
            <person name="Held B."/>
            <person name="Canessa P."/>
            <person name="Larrondo L.F."/>
            <person name="Schmoll M."/>
            <person name="Druzhinina I.S."/>
            <person name="Kubicek C.P."/>
            <person name="Gaskell J.A."/>
            <person name="Kersten P."/>
            <person name="St John F."/>
            <person name="Glasner J."/>
            <person name="Sabat G."/>
            <person name="Splinter BonDurant S."/>
            <person name="Syed K."/>
            <person name="Yadav J."/>
            <person name="Mgbeahuruike A.C."/>
            <person name="Kovalchuk A."/>
            <person name="Asiegbu F.O."/>
            <person name="Lackner G."/>
            <person name="Hoffmeister D."/>
            <person name="Rencoret J."/>
            <person name="Gutierrez A."/>
            <person name="Sun H."/>
            <person name="Lindquist E."/>
            <person name="Barry K."/>
            <person name="Riley R."/>
            <person name="Grigoriev I.V."/>
            <person name="Henrissat B."/>
            <person name="Kues U."/>
            <person name="Berka R.M."/>
            <person name="Martinez A.T."/>
            <person name="Covert S.F."/>
            <person name="Blanchette R.A."/>
            <person name="Cullen D."/>
        </authorList>
    </citation>
    <scope>NUCLEOTIDE SEQUENCE [LARGE SCALE GENOMIC DNA]</scope>
    <source>
        <strain evidence="8 9">11061_1 CR5-6</strain>
    </source>
</reference>
<dbReference type="CDD" id="cd00130">
    <property type="entry name" value="PAS"/>
    <property type="match status" value="1"/>
</dbReference>
<dbReference type="Gene3D" id="3.30.50.10">
    <property type="entry name" value="Erythroid Transcription Factor GATA-1, subunit A"/>
    <property type="match status" value="1"/>
</dbReference>
<dbReference type="SUPFAM" id="SSF55785">
    <property type="entry name" value="PYP-like sensor domain (PAS domain)"/>
    <property type="match status" value="1"/>
</dbReference>